<dbReference type="Pfam" id="PF02518">
    <property type="entry name" value="HATPase_c"/>
    <property type="match status" value="1"/>
</dbReference>
<evidence type="ECO:0000256" key="2">
    <source>
        <dbReference type="ARBA" id="ARBA00004429"/>
    </source>
</evidence>
<organism evidence="21 22">
    <name type="scientific">Pontivivens ytuae</name>
    <dbReference type="NCBI Taxonomy" id="2789856"/>
    <lineage>
        <taxon>Bacteria</taxon>
        <taxon>Pseudomonadati</taxon>
        <taxon>Pseudomonadota</taxon>
        <taxon>Alphaproteobacteria</taxon>
        <taxon>Rhodobacterales</taxon>
        <taxon>Paracoccaceae</taxon>
        <taxon>Pontivivens</taxon>
    </lineage>
</organism>
<dbReference type="InterPro" id="IPR003661">
    <property type="entry name" value="HisK_dim/P_dom"/>
</dbReference>
<evidence type="ECO:0000256" key="17">
    <source>
        <dbReference type="SAM" id="Coils"/>
    </source>
</evidence>
<dbReference type="SMART" id="SM00388">
    <property type="entry name" value="HisKA"/>
    <property type="match status" value="1"/>
</dbReference>
<evidence type="ECO:0000256" key="10">
    <source>
        <dbReference type="ARBA" id="ARBA00022777"/>
    </source>
</evidence>
<sequence length="605" mass="65518">MTGMVSYGRLRPALLVGLAAIIVAGAVFWGGERYFLGQLGARAANAVELHRENLNGWLGRFRALPSVFARHPQLLATLESPGDVEEAERAAALLENWTASTGAQQSYLVDRSGRVVAASDWTELDSTIGRTMIGRPHFREAMEGRLGRWFEVDQQTRSRGYHFAFPVRQGTTVAGAIVVIADVAGIEEELRLSPNEVFVADADGVVVLSGHPELRLTRIGGPARGLAQTPVSGLSDLAPPRGELVVGRPDRSDRTEQEFLHLTRSVATEGWTLHMLVPTAAAHAQAFLAVIVSGLVAAVVTLAGQLVVARRRLLIDRLVAREREGRLLEQKVATRTAALSAANDRLAQEVRERAAAEDELRQAQADLVQAGKLAVLGQMSTALSHEFNQPLTAIRSYAENADAFVEQGREDRARENLARIMRLTARMAQLSRRLSNFARKPAEGMEDVVLASVFEEALELMDARLARADVVPEVVGLTPELTVRAGAIRLQHVLMNLIGNALDATEGRVDAAIRIGVEPSESTVRITVEDNGPGVPEELRERIFDPFFTTKDVGRGVGLGLSISYNIVRDFNGRIEAEAVEGRGARLVVTLGRGAPARSALEAAE</sequence>
<keyword evidence="4" id="KW-1003">Cell membrane</keyword>
<keyword evidence="5" id="KW-0997">Cell inner membrane</keyword>
<dbReference type="PROSITE" id="PS50109">
    <property type="entry name" value="HIS_KIN"/>
    <property type="match status" value="1"/>
</dbReference>
<evidence type="ECO:0000256" key="11">
    <source>
        <dbReference type="ARBA" id="ARBA00022840"/>
    </source>
</evidence>
<dbReference type="SMART" id="SM00387">
    <property type="entry name" value="HATPase_c"/>
    <property type="match status" value="1"/>
</dbReference>
<dbReference type="CDD" id="cd00082">
    <property type="entry name" value="HisKA"/>
    <property type="match status" value="1"/>
</dbReference>
<dbReference type="PANTHER" id="PTHR43065:SF46">
    <property type="entry name" value="C4-DICARBOXYLATE TRANSPORT SENSOR PROTEIN DCTB"/>
    <property type="match status" value="1"/>
</dbReference>
<evidence type="ECO:0000256" key="15">
    <source>
        <dbReference type="ARBA" id="ARBA00059004"/>
    </source>
</evidence>
<dbReference type="SUPFAM" id="SSF103190">
    <property type="entry name" value="Sensory domain-like"/>
    <property type="match status" value="1"/>
</dbReference>
<dbReference type="InterPro" id="IPR003594">
    <property type="entry name" value="HATPase_dom"/>
</dbReference>
<evidence type="ECO:0000256" key="1">
    <source>
        <dbReference type="ARBA" id="ARBA00000085"/>
    </source>
</evidence>
<feature type="coiled-coil region" evidence="17">
    <location>
        <begin position="339"/>
        <end position="373"/>
    </location>
</feature>
<feature type="domain" description="Histidine kinase" evidence="20">
    <location>
        <begin position="382"/>
        <end position="595"/>
    </location>
</feature>
<evidence type="ECO:0000256" key="4">
    <source>
        <dbReference type="ARBA" id="ARBA00022475"/>
    </source>
</evidence>
<evidence type="ECO:0000256" key="16">
    <source>
        <dbReference type="ARBA" id="ARBA00073143"/>
    </source>
</evidence>
<keyword evidence="10 21" id="KW-0418">Kinase</keyword>
<dbReference type="InterPro" id="IPR036890">
    <property type="entry name" value="HATPase_C_sf"/>
</dbReference>
<feature type="transmembrane region" description="Helical" evidence="19">
    <location>
        <begin position="12"/>
        <end position="31"/>
    </location>
</feature>
<dbReference type="PANTHER" id="PTHR43065">
    <property type="entry name" value="SENSOR HISTIDINE KINASE"/>
    <property type="match status" value="1"/>
</dbReference>
<evidence type="ECO:0000256" key="13">
    <source>
        <dbReference type="ARBA" id="ARBA00023012"/>
    </source>
</evidence>
<feature type="transmembrane region" description="Helical" evidence="19">
    <location>
        <begin position="286"/>
        <end position="308"/>
    </location>
</feature>
<evidence type="ECO:0000313" key="21">
    <source>
        <dbReference type="EMBL" id="QPH54544.1"/>
    </source>
</evidence>
<keyword evidence="8 19" id="KW-0812">Transmembrane</keyword>
<keyword evidence="6" id="KW-0597">Phosphoprotein</keyword>
<accession>A0A7S9LSX3</accession>
<evidence type="ECO:0000256" key="7">
    <source>
        <dbReference type="ARBA" id="ARBA00022679"/>
    </source>
</evidence>
<evidence type="ECO:0000256" key="19">
    <source>
        <dbReference type="SAM" id="Phobius"/>
    </source>
</evidence>
<dbReference type="InterPro" id="IPR036097">
    <property type="entry name" value="HisK_dim/P_sf"/>
</dbReference>
<dbReference type="PIRSF" id="PIRSF036431">
    <property type="entry name" value="STHK_DctB"/>
    <property type="match status" value="1"/>
</dbReference>
<keyword evidence="12 19" id="KW-1133">Transmembrane helix</keyword>
<gene>
    <name evidence="21" type="ORF">I0K15_01820</name>
</gene>
<dbReference type="Gene3D" id="6.10.250.3020">
    <property type="match status" value="1"/>
</dbReference>
<dbReference type="Gene3D" id="3.30.565.10">
    <property type="entry name" value="Histidine kinase-like ATPase, C-terminal domain"/>
    <property type="match status" value="1"/>
</dbReference>
<evidence type="ECO:0000256" key="12">
    <source>
        <dbReference type="ARBA" id="ARBA00022989"/>
    </source>
</evidence>
<comment type="function">
    <text evidence="15">Member of the two-component regulatory system DctB/DctD involved in the transport of C4-dicarboxylates. DctB functions as a membrane-associated protein kinase that phosphorylates DctD in response to environmental signals.</text>
</comment>
<evidence type="ECO:0000256" key="9">
    <source>
        <dbReference type="ARBA" id="ARBA00022741"/>
    </source>
</evidence>
<dbReference type="InterPro" id="IPR029151">
    <property type="entry name" value="Sensor-like_sf"/>
</dbReference>
<evidence type="ECO:0000259" key="20">
    <source>
        <dbReference type="PROSITE" id="PS50109"/>
    </source>
</evidence>
<dbReference type="Gene3D" id="3.30.450.20">
    <property type="entry name" value="PAS domain"/>
    <property type="match status" value="1"/>
</dbReference>
<keyword evidence="22" id="KW-1185">Reference proteome</keyword>
<dbReference type="Proteomes" id="UP000594800">
    <property type="component" value="Chromosome"/>
</dbReference>
<keyword evidence="14 19" id="KW-0472">Membrane</keyword>
<name>A0A7S9LSX3_9RHOB</name>
<reference evidence="21 22" key="1">
    <citation type="submission" date="2020-11" db="EMBL/GenBank/DDBJ databases">
        <title>Description of Pontivivens ytuae sp. nov. isolated from deep sea sediment of Mariana Trench.</title>
        <authorList>
            <person name="Wang Z."/>
            <person name="Sun Q.-L."/>
            <person name="Xu X.-D."/>
            <person name="Tang Y.-Z."/>
            <person name="Zhang J."/>
        </authorList>
    </citation>
    <scope>NUCLEOTIDE SEQUENCE [LARGE SCALE GENOMIC DNA]</scope>
    <source>
        <strain evidence="21 22">MT2928</strain>
    </source>
</reference>
<dbReference type="InterPro" id="IPR005467">
    <property type="entry name" value="His_kinase_dom"/>
</dbReference>
<dbReference type="AlphaFoldDB" id="A0A7S9LSX3"/>
<evidence type="ECO:0000256" key="8">
    <source>
        <dbReference type="ARBA" id="ARBA00022692"/>
    </source>
</evidence>
<evidence type="ECO:0000256" key="5">
    <source>
        <dbReference type="ARBA" id="ARBA00022519"/>
    </source>
</evidence>
<dbReference type="InterPro" id="IPR017055">
    <property type="entry name" value="Sig_transdc_His_kinase_DctB"/>
</dbReference>
<comment type="subcellular location">
    <subcellularLocation>
        <location evidence="2">Cell inner membrane</location>
        <topology evidence="2">Multi-pass membrane protein</topology>
    </subcellularLocation>
</comment>
<dbReference type="GO" id="GO:0005886">
    <property type="term" value="C:plasma membrane"/>
    <property type="evidence" value="ECO:0007669"/>
    <property type="project" value="UniProtKB-SubCell"/>
</dbReference>
<dbReference type="Pfam" id="PF00512">
    <property type="entry name" value="HisKA"/>
    <property type="match status" value="1"/>
</dbReference>
<dbReference type="FunFam" id="1.10.287.130:FF:000049">
    <property type="entry name" value="C4-dicarboxylate transport sensor protein DctB"/>
    <property type="match status" value="1"/>
</dbReference>
<keyword evidence="7" id="KW-0808">Transferase</keyword>
<dbReference type="KEGG" id="poz:I0K15_01820"/>
<dbReference type="GO" id="GO:0005524">
    <property type="term" value="F:ATP binding"/>
    <property type="evidence" value="ECO:0007669"/>
    <property type="project" value="UniProtKB-KW"/>
</dbReference>
<proteinExistence type="predicted"/>
<dbReference type="PRINTS" id="PR00344">
    <property type="entry name" value="BCTRLSENSOR"/>
</dbReference>
<evidence type="ECO:0000256" key="3">
    <source>
        <dbReference type="ARBA" id="ARBA00012438"/>
    </source>
</evidence>
<dbReference type="Gene3D" id="1.10.287.130">
    <property type="match status" value="1"/>
</dbReference>
<evidence type="ECO:0000256" key="14">
    <source>
        <dbReference type="ARBA" id="ARBA00023136"/>
    </source>
</evidence>
<keyword evidence="11" id="KW-0067">ATP-binding</keyword>
<dbReference type="SUPFAM" id="SSF47384">
    <property type="entry name" value="Homodimeric domain of signal transducing histidine kinase"/>
    <property type="match status" value="1"/>
</dbReference>
<comment type="catalytic activity">
    <reaction evidence="1">
        <text>ATP + protein L-histidine = ADP + protein N-phospho-L-histidine.</text>
        <dbReference type="EC" id="2.7.13.3"/>
    </reaction>
</comment>
<protein>
    <recommendedName>
        <fullName evidence="16">C4-dicarboxylate transport sensor protein DctB</fullName>
        <ecNumber evidence="3">2.7.13.3</ecNumber>
    </recommendedName>
</protein>
<dbReference type="EMBL" id="CP064942">
    <property type="protein sequence ID" value="QPH54544.1"/>
    <property type="molecule type" value="Genomic_DNA"/>
</dbReference>
<keyword evidence="13" id="KW-0902">Two-component regulatory system</keyword>
<dbReference type="InterPro" id="IPR004358">
    <property type="entry name" value="Sig_transdc_His_kin-like_C"/>
</dbReference>
<evidence type="ECO:0000256" key="18">
    <source>
        <dbReference type="SAM" id="MobiDB-lite"/>
    </source>
</evidence>
<evidence type="ECO:0000256" key="6">
    <source>
        <dbReference type="ARBA" id="ARBA00022553"/>
    </source>
</evidence>
<dbReference type="EC" id="2.7.13.3" evidence="3"/>
<dbReference type="RefSeq" id="WP_196103753.1">
    <property type="nucleotide sequence ID" value="NZ_CP064942.1"/>
</dbReference>
<evidence type="ECO:0000313" key="22">
    <source>
        <dbReference type="Proteomes" id="UP000594800"/>
    </source>
</evidence>
<dbReference type="GO" id="GO:0000155">
    <property type="term" value="F:phosphorelay sensor kinase activity"/>
    <property type="evidence" value="ECO:0007669"/>
    <property type="project" value="InterPro"/>
</dbReference>
<keyword evidence="9" id="KW-0547">Nucleotide-binding</keyword>
<dbReference type="SUPFAM" id="SSF55874">
    <property type="entry name" value="ATPase domain of HSP90 chaperone/DNA topoisomerase II/histidine kinase"/>
    <property type="match status" value="1"/>
</dbReference>
<keyword evidence="17" id="KW-0175">Coiled coil</keyword>
<feature type="region of interest" description="Disordered" evidence="18">
    <location>
        <begin position="230"/>
        <end position="252"/>
    </location>
</feature>